<evidence type="ECO:0000313" key="3">
    <source>
        <dbReference type="EMBL" id="CAD8738768.1"/>
    </source>
</evidence>
<dbReference type="PROSITE" id="PS50280">
    <property type="entry name" value="SET"/>
    <property type="match status" value="1"/>
</dbReference>
<dbReference type="GO" id="GO:0016279">
    <property type="term" value="F:protein-lysine N-methyltransferase activity"/>
    <property type="evidence" value="ECO:0007669"/>
    <property type="project" value="TreeGrafter"/>
</dbReference>
<dbReference type="AlphaFoldDB" id="A0A6T8IF92"/>
<evidence type="ECO:0000259" key="2">
    <source>
        <dbReference type="PROSITE" id="PS50280"/>
    </source>
</evidence>
<organism evidence="3">
    <name type="scientific">Hemiselmis andersenii</name>
    <name type="common">Cryptophyte alga</name>
    <dbReference type="NCBI Taxonomy" id="464988"/>
    <lineage>
        <taxon>Eukaryota</taxon>
        <taxon>Cryptophyceae</taxon>
        <taxon>Cryptomonadales</taxon>
        <taxon>Hemiselmidaceae</taxon>
        <taxon>Hemiselmis</taxon>
    </lineage>
</organism>
<feature type="domain" description="SET" evidence="2">
    <location>
        <begin position="72"/>
        <end position="305"/>
    </location>
</feature>
<dbReference type="PANTHER" id="PTHR13271:SF154">
    <property type="entry name" value="GRIP DOMAIN-CONTAINING PROTEIN"/>
    <property type="match status" value="1"/>
</dbReference>
<dbReference type="InterPro" id="IPR001214">
    <property type="entry name" value="SET_dom"/>
</dbReference>
<accession>A0A6T8IF92</accession>
<dbReference type="SUPFAM" id="SSF82199">
    <property type="entry name" value="SET domain"/>
    <property type="match status" value="1"/>
</dbReference>
<dbReference type="Pfam" id="PF00856">
    <property type="entry name" value="SET"/>
    <property type="match status" value="1"/>
</dbReference>
<keyword evidence="1" id="KW-0732">Signal</keyword>
<dbReference type="InterPro" id="IPR046341">
    <property type="entry name" value="SET_dom_sf"/>
</dbReference>
<dbReference type="CDD" id="cd10527">
    <property type="entry name" value="SET_LSMT"/>
    <property type="match status" value="1"/>
</dbReference>
<evidence type="ECO:0000256" key="1">
    <source>
        <dbReference type="SAM" id="SignalP"/>
    </source>
</evidence>
<feature type="chain" id="PRO_5030159777" description="SET domain-containing protein" evidence="1">
    <location>
        <begin position="31"/>
        <end position="351"/>
    </location>
</feature>
<dbReference type="Gene3D" id="3.90.1410.10">
    <property type="entry name" value="set domain protein methyltransferase, domain 1"/>
    <property type="match status" value="1"/>
</dbReference>
<dbReference type="InterPro" id="IPR050600">
    <property type="entry name" value="SETD3_SETD6_MTase"/>
</dbReference>
<name>A0A6T8IF92_HEMAN</name>
<protein>
    <recommendedName>
        <fullName evidence="2">SET domain-containing protein</fullName>
    </recommendedName>
</protein>
<gene>
    <name evidence="3" type="ORF">HAND1043_LOCUS5260</name>
</gene>
<reference evidence="3" key="1">
    <citation type="submission" date="2021-01" db="EMBL/GenBank/DDBJ databases">
        <authorList>
            <person name="Corre E."/>
            <person name="Pelletier E."/>
            <person name="Niang G."/>
            <person name="Scheremetjew M."/>
            <person name="Finn R."/>
            <person name="Kale V."/>
            <person name="Holt S."/>
            <person name="Cochrane G."/>
            <person name="Meng A."/>
            <person name="Brown T."/>
            <person name="Cohen L."/>
        </authorList>
    </citation>
    <scope>NUCLEOTIDE SEQUENCE</scope>
    <source>
        <strain evidence="3">CCMP441</strain>
    </source>
</reference>
<sequence length="351" mass="37824">MRSACYLATLLVVAWTASLLLLSSNPLRRATSLLPSVFHPPLEQGYAIAEPWRCPATSELANLVRRAGGEEAGVAPMEFELSQGGTYRGLGATKSILEGEVAVAVPVGMSLSAVAAEEGGLLSPKEVEDLLKPGGLDEFSLLAAVLLLEAGNVSSRYRHYLCSLPRHIPLPYYQTPGEIFKGGRGRDSRFLTSILSAGTVLVRSYLSASAHLLDKRRDLFPSRPSFAQWCWASSVIMSRSWGVPVPNGTILQRTGTKQMHVLAPLADMVNHDAASRKVGVRDDGTLVVYAARNLSAKEEITITYGNKCNTELMASYGFEVPGNPRTFCEWDQLVAKALRGQAQPAEAGAPL</sequence>
<dbReference type="EMBL" id="HBFK01008750">
    <property type="protein sequence ID" value="CAD8738768.1"/>
    <property type="molecule type" value="Transcribed_RNA"/>
</dbReference>
<proteinExistence type="predicted"/>
<dbReference type="PANTHER" id="PTHR13271">
    <property type="entry name" value="UNCHARACTERIZED PUTATIVE METHYLTRANSFERASE"/>
    <property type="match status" value="1"/>
</dbReference>
<feature type="signal peptide" evidence="1">
    <location>
        <begin position="1"/>
        <end position="30"/>
    </location>
</feature>